<keyword evidence="9 10" id="KW-0234">DNA repair</keyword>
<evidence type="ECO:0000256" key="5">
    <source>
        <dbReference type="ARBA" id="ARBA00022705"/>
    </source>
</evidence>
<dbReference type="InterPro" id="IPR027417">
    <property type="entry name" value="P-loop_NTPase"/>
</dbReference>
<dbReference type="Pfam" id="PF02463">
    <property type="entry name" value="SMC_N"/>
    <property type="match status" value="1"/>
</dbReference>
<dbReference type="GO" id="GO:0009432">
    <property type="term" value="P:SOS response"/>
    <property type="evidence" value="ECO:0007669"/>
    <property type="project" value="UniProtKB-UniRule"/>
</dbReference>
<dbReference type="SUPFAM" id="SSF52540">
    <property type="entry name" value="P-loop containing nucleoside triphosphate hydrolases"/>
    <property type="match status" value="1"/>
</dbReference>
<dbReference type="GO" id="GO:0005737">
    <property type="term" value="C:cytoplasm"/>
    <property type="evidence" value="ECO:0007669"/>
    <property type="project" value="UniProtKB-SubCell"/>
</dbReference>
<feature type="binding site" evidence="9">
    <location>
        <begin position="30"/>
        <end position="37"/>
    </location>
    <ligand>
        <name>ATP</name>
        <dbReference type="ChEBI" id="CHEBI:30616"/>
    </ligand>
</feature>
<evidence type="ECO:0000256" key="10">
    <source>
        <dbReference type="RuleBase" id="RU000578"/>
    </source>
</evidence>
<dbReference type="InterPro" id="IPR018078">
    <property type="entry name" value="DNA-binding_RecF_CS"/>
</dbReference>
<dbReference type="GO" id="GO:0000731">
    <property type="term" value="P:DNA synthesis involved in DNA repair"/>
    <property type="evidence" value="ECO:0007669"/>
    <property type="project" value="TreeGrafter"/>
</dbReference>
<dbReference type="PANTHER" id="PTHR32182:SF0">
    <property type="entry name" value="DNA REPLICATION AND REPAIR PROTEIN RECF"/>
    <property type="match status" value="1"/>
</dbReference>
<comment type="subcellular location">
    <subcellularLocation>
        <location evidence="1 9 10">Cytoplasm</location>
    </subcellularLocation>
</comment>
<accession>A0A1H6RKS6</accession>
<dbReference type="InterPro" id="IPR001238">
    <property type="entry name" value="DNA-binding_RecF"/>
</dbReference>
<dbReference type="GO" id="GO:0005524">
    <property type="term" value="F:ATP binding"/>
    <property type="evidence" value="ECO:0007669"/>
    <property type="project" value="UniProtKB-UniRule"/>
</dbReference>
<dbReference type="STRING" id="64971.SAMN05421831_103170"/>
<dbReference type="NCBIfam" id="TIGR00611">
    <property type="entry name" value="recf"/>
    <property type="match status" value="1"/>
</dbReference>
<dbReference type="Gene3D" id="1.20.1050.90">
    <property type="entry name" value="RecF/RecN/SMC, N-terminal domain"/>
    <property type="match status" value="1"/>
</dbReference>
<dbReference type="HAMAP" id="MF_00365">
    <property type="entry name" value="RecF"/>
    <property type="match status" value="1"/>
</dbReference>
<dbReference type="Proteomes" id="UP000242999">
    <property type="component" value="Unassembled WGS sequence"/>
</dbReference>
<keyword evidence="8 9" id="KW-0238">DNA-binding</keyword>
<dbReference type="AlphaFoldDB" id="A0A1H6RKS6"/>
<evidence type="ECO:0000256" key="2">
    <source>
        <dbReference type="ARBA" id="ARBA00008016"/>
    </source>
</evidence>
<evidence type="ECO:0000313" key="13">
    <source>
        <dbReference type="Proteomes" id="UP000242999"/>
    </source>
</evidence>
<organism evidence="12 13">
    <name type="scientific">Allopseudospirillum japonicum</name>
    <dbReference type="NCBI Taxonomy" id="64971"/>
    <lineage>
        <taxon>Bacteria</taxon>
        <taxon>Pseudomonadati</taxon>
        <taxon>Pseudomonadota</taxon>
        <taxon>Gammaproteobacteria</taxon>
        <taxon>Oceanospirillales</taxon>
        <taxon>Oceanospirillaceae</taxon>
        <taxon>Allopseudospirillum</taxon>
    </lineage>
</organism>
<comment type="similarity">
    <text evidence="2 9 10">Belongs to the RecF family.</text>
</comment>
<evidence type="ECO:0000313" key="12">
    <source>
        <dbReference type="EMBL" id="SEI52195.1"/>
    </source>
</evidence>
<name>A0A1H6RKS6_9GAMM</name>
<evidence type="ECO:0000259" key="11">
    <source>
        <dbReference type="Pfam" id="PF02463"/>
    </source>
</evidence>
<keyword evidence="5 9" id="KW-0235">DNA replication</keyword>
<dbReference type="OrthoDB" id="9803889at2"/>
<dbReference type="GO" id="GO:0006302">
    <property type="term" value="P:double-strand break repair"/>
    <property type="evidence" value="ECO:0007669"/>
    <property type="project" value="TreeGrafter"/>
</dbReference>
<comment type="function">
    <text evidence="9 10">The RecF protein is involved in DNA metabolism; it is required for DNA replication and normal SOS inducibility. RecF binds preferentially to single-stranded, linear DNA. It also seems to bind ATP.</text>
</comment>
<dbReference type="GO" id="GO:0003697">
    <property type="term" value="F:single-stranded DNA binding"/>
    <property type="evidence" value="ECO:0007669"/>
    <property type="project" value="UniProtKB-UniRule"/>
</dbReference>
<dbReference type="Gene3D" id="3.40.50.300">
    <property type="entry name" value="P-loop containing nucleotide triphosphate hydrolases"/>
    <property type="match status" value="1"/>
</dbReference>
<proteinExistence type="inferred from homology"/>
<evidence type="ECO:0000256" key="4">
    <source>
        <dbReference type="ARBA" id="ARBA00022490"/>
    </source>
</evidence>
<evidence type="ECO:0000256" key="7">
    <source>
        <dbReference type="ARBA" id="ARBA00022840"/>
    </source>
</evidence>
<keyword evidence="13" id="KW-1185">Reference proteome</keyword>
<feature type="domain" description="RecF/RecN/SMC N-terminal" evidence="11">
    <location>
        <begin position="3"/>
        <end position="343"/>
    </location>
</feature>
<evidence type="ECO:0000256" key="9">
    <source>
        <dbReference type="HAMAP-Rule" id="MF_00365"/>
    </source>
</evidence>
<dbReference type="PANTHER" id="PTHR32182">
    <property type="entry name" value="DNA REPLICATION AND REPAIR PROTEIN RECF"/>
    <property type="match status" value="1"/>
</dbReference>
<dbReference type="RefSeq" id="WP_093308824.1">
    <property type="nucleotide sequence ID" value="NZ_FNYH01000003.1"/>
</dbReference>
<keyword evidence="4 9" id="KW-0963">Cytoplasm</keyword>
<gene>
    <name evidence="9" type="primary">recF</name>
    <name evidence="12" type="ORF">SAMN05421831_103170</name>
</gene>
<dbReference type="EMBL" id="FNYH01000003">
    <property type="protein sequence ID" value="SEI52195.1"/>
    <property type="molecule type" value="Genomic_DNA"/>
</dbReference>
<keyword evidence="9 10" id="KW-0227">DNA damage</keyword>
<keyword evidence="7 9" id="KW-0067">ATP-binding</keyword>
<dbReference type="InterPro" id="IPR003395">
    <property type="entry name" value="RecF/RecN/SMC_N"/>
</dbReference>
<dbReference type="PROSITE" id="PS00617">
    <property type="entry name" value="RECF_1"/>
    <property type="match status" value="1"/>
</dbReference>
<sequence length="368" mass="42020">MTLERLDIHSLRNLQPTRWQPNAHINVVYGANASGKTSLLEAVHILGLGRSFRHKSLLSSIQHQQDSLHLYAKVRQKCGASYRLAIQRERQQERSLIYIQEQSVRTTAELAACLPIQLITPDSLRLLEGAPQLRRQYLDWGAFHAHAHFLPAWQGLQNALKQRNSLLKHAKIDPSYLQLWDNELIRYTQVVHQARLAYLEMLQPVFIQYLQALTLNLSIELTYYPGWDKKYEYSDALTSSRARDQAQGFTSLGAQRADLRIRYQGHNALNILSRGQQKLVVSALKLAQGALLTDKACVYLVDDLAAELDAQHRKNFCQLLVQQGKQVFMTCIDAKHLVPMETFSEADVSWFHVEQGQLTPVDFSRSIG</sequence>
<evidence type="ECO:0000256" key="1">
    <source>
        <dbReference type="ARBA" id="ARBA00004496"/>
    </source>
</evidence>
<evidence type="ECO:0000256" key="6">
    <source>
        <dbReference type="ARBA" id="ARBA00022741"/>
    </source>
</evidence>
<keyword evidence="6 9" id="KW-0547">Nucleotide-binding</keyword>
<evidence type="ECO:0000256" key="8">
    <source>
        <dbReference type="ARBA" id="ARBA00023125"/>
    </source>
</evidence>
<keyword evidence="9 10" id="KW-0742">SOS response</keyword>
<dbReference type="GO" id="GO:0006260">
    <property type="term" value="P:DNA replication"/>
    <property type="evidence" value="ECO:0007669"/>
    <property type="project" value="UniProtKB-UniRule"/>
</dbReference>
<evidence type="ECO:0000256" key="3">
    <source>
        <dbReference type="ARBA" id="ARBA00020170"/>
    </source>
</evidence>
<dbReference type="PROSITE" id="PS00618">
    <property type="entry name" value="RECF_2"/>
    <property type="match status" value="1"/>
</dbReference>
<dbReference type="InterPro" id="IPR042174">
    <property type="entry name" value="RecF_2"/>
</dbReference>
<protein>
    <recommendedName>
        <fullName evidence="3 9">DNA replication and repair protein RecF</fullName>
    </recommendedName>
</protein>
<reference evidence="13" key="1">
    <citation type="submission" date="2016-10" db="EMBL/GenBank/DDBJ databases">
        <authorList>
            <person name="Varghese N."/>
            <person name="Submissions S."/>
        </authorList>
    </citation>
    <scope>NUCLEOTIDE SEQUENCE [LARGE SCALE GENOMIC DNA]</scope>
    <source>
        <strain evidence="13">DSM 7165</strain>
    </source>
</reference>